<dbReference type="SUPFAM" id="SSF52129">
    <property type="entry name" value="Caspase-like"/>
    <property type="match status" value="1"/>
</dbReference>
<evidence type="ECO:0000256" key="1">
    <source>
        <dbReference type="ARBA" id="ARBA00010134"/>
    </source>
</evidence>
<feature type="domain" description="Caspase family p20" evidence="2">
    <location>
        <begin position="52"/>
        <end position="111"/>
    </location>
</feature>
<dbReference type="Proteomes" id="UP000289886">
    <property type="component" value="Unassembled WGS sequence"/>
</dbReference>
<dbReference type="Pfam" id="PF00656">
    <property type="entry name" value="Peptidase_C14"/>
    <property type="match status" value="1"/>
</dbReference>
<dbReference type="AlphaFoldDB" id="A0A444U6Y8"/>
<dbReference type="GO" id="GO:0006915">
    <property type="term" value="P:apoptotic process"/>
    <property type="evidence" value="ECO:0007669"/>
    <property type="project" value="TreeGrafter"/>
</dbReference>
<dbReference type="GO" id="GO:0005737">
    <property type="term" value="C:cytoplasm"/>
    <property type="evidence" value="ECO:0007669"/>
    <property type="project" value="TreeGrafter"/>
</dbReference>
<gene>
    <name evidence="3" type="ORF">EOD39_7413</name>
</gene>
<comment type="caution">
    <text evidence="3">The sequence shown here is derived from an EMBL/GenBank/DDBJ whole genome shotgun (WGS) entry which is preliminary data.</text>
</comment>
<dbReference type="GO" id="GO:0004197">
    <property type="term" value="F:cysteine-type endopeptidase activity"/>
    <property type="evidence" value="ECO:0007669"/>
    <property type="project" value="InterPro"/>
</dbReference>
<dbReference type="GO" id="GO:0043525">
    <property type="term" value="P:positive regulation of neuron apoptotic process"/>
    <property type="evidence" value="ECO:0007669"/>
    <property type="project" value="TreeGrafter"/>
</dbReference>
<evidence type="ECO:0000313" key="3">
    <source>
        <dbReference type="EMBL" id="RXM30930.1"/>
    </source>
</evidence>
<dbReference type="PANTHER" id="PTHR10454">
    <property type="entry name" value="CASPASE"/>
    <property type="match status" value="1"/>
</dbReference>
<protein>
    <submittedName>
        <fullName evidence="3">Caspase-7</fullName>
    </submittedName>
</protein>
<dbReference type="InterPro" id="IPR001309">
    <property type="entry name" value="Pept_C14_p20"/>
</dbReference>
<comment type="similarity">
    <text evidence="1">Belongs to the peptidase C14A family.</text>
</comment>
<dbReference type="InterPro" id="IPR029030">
    <property type="entry name" value="Caspase-like_dom_sf"/>
</dbReference>
<evidence type="ECO:0000259" key="2">
    <source>
        <dbReference type="PROSITE" id="PS50208"/>
    </source>
</evidence>
<reference evidence="3 4" key="1">
    <citation type="submission" date="2019-01" db="EMBL/GenBank/DDBJ databases">
        <title>Draft Genome and Complete Hox-Cluster Characterization of the Sterlet Sturgeon (Acipenser ruthenus).</title>
        <authorList>
            <person name="Wei Q."/>
        </authorList>
    </citation>
    <scope>NUCLEOTIDE SEQUENCE [LARGE SCALE GENOMIC DNA]</scope>
    <source>
        <strain evidence="3">WHYD16114868_AA</strain>
        <tissue evidence="3">Blood</tissue>
    </source>
</reference>
<organism evidence="3 4">
    <name type="scientific">Acipenser ruthenus</name>
    <name type="common">Sterlet sturgeon</name>
    <dbReference type="NCBI Taxonomy" id="7906"/>
    <lineage>
        <taxon>Eukaryota</taxon>
        <taxon>Metazoa</taxon>
        <taxon>Chordata</taxon>
        <taxon>Craniata</taxon>
        <taxon>Vertebrata</taxon>
        <taxon>Euteleostomi</taxon>
        <taxon>Actinopterygii</taxon>
        <taxon>Chondrostei</taxon>
        <taxon>Acipenseriformes</taxon>
        <taxon>Acipenseridae</taxon>
        <taxon>Acipenser</taxon>
    </lineage>
</organism>
<evidence type="ECO:0000313" key="4">
    <source>
        <dbReference type="Proteomes" id="UP000289886"/>
    </source>
</evidence>
<name>A0A444U6Y8_ACIRT</name>
<dbReference type="InterPro" id="IPR015917">
    <property type="entry name" value="Pept_C14A"/>
</dbReference>
<dbReference type="Gene3D" id="3.40.50.1460">
    <property type="match status" value="1"/>
</dbReference>
<dbReference type="InterPro" id="IPR011600">
    <property type="entry name" value="Pept_C14_caspase"/>
</dbReference>
<dbReference type="PANTHER" id="PTHR10454:SF198">
    <property type="entry name" value="CASPASE-3"/>
    <property type="match status" value="1"/>
</dbReference>
<sequence length="174" mass="19820">MDSRDLKSGGDVVDANPVILKETVEQPQDDDMQVDAKPDHAHPYRYNMNYPSIGQCIIINNKNFDKKTGMNIRNGTDVDAGNLLKIFKMQGYKVKVFNDQTCRQIEQCLQSNWVNEFGMDEFHVNGNVVFCTSCSKVVNYTRRQTIVEHTGSAKHKVNERKCKQDEAETAVELT</sequence>
<accession>A0A444U6Y8</accession>
<dbReference type="PRINTS" id="PR00376">
    <property type="entry name" value="IL1BCENZYME"/>
</dbReference>
<dbReference type="GO" id="GO:0006508">
    <property type="term" value="P:proteolysis"/>
    <property type="evidence" value="ECO:0007669"/>
    <property type="project" value="InterPro"/>
</dbReference>
<dbReference type="EMBL" id="SCEB01215174">
    <property type="protein sequence ID" value="RXM30930.1"/>
    <property type="molecule type" value="Genomic_DNA"/>
</dbReference>
<dbReference type="GO" id="GO:0030182">
    <property type="term" value="P:neuron differentiation"/>
    <property type="evidence" value="ECO:0007669"/>
    <property type="project" value="TreeGrafter"/>
</dbReference>
<dbReference type="InterPro" id="IPR002398">
    <property type="entry name" value="Pept_C14"/>
</dbReference>
<dbReference type="GO" id="GO:0030218">
    <property type="term" value="P:erythrocyte differentiation"/>
    <property type="evidence" value="ECO:0007669"/>
    <property type="project" value="TreeGrafter"/>
</dbReference>
<dbReference type="GO" id="GO:0030216">
    <property type="term" value="P:keratinocyte differentiation"/>
    <property type="evidence" value="ECO:0007669"/>
    <property type="project" value="TreeGrafter"/>
</dbReference>
<dbReference type="GO" id="GO:0031264">
    <property type="term" value="C:death-inducing signaling complex"/>
    <property type="evidence" value="ECO:0007669"/>
    <property type="project" value="TreeGrafter"/>
</dbReference>
<keyword evidence="4" id="KW-1185">Reference proteome</keyword>
<dbReference type="PROSITE" id="PS50208">
    <property type="entry name" value="CASPASE_P20"/>
    <property type="match status" value="1"/>
</dbReference>
<proteinExistence type="inferred from homology"/>